<evidence type="ECO:0008006" key="9">
    <source>
        <dbReference type="Google" id="ProtNLM"/>
    </source>
</evidence>
<evidence type="ECO:0000256" key="2">
    <source>
        <dbReference type="ARBA" id="ARBA00011061"/>
    </source>
</evidence>
<keyword evidence="4 7" id="KW-0812">Transmembrane</keyword>
<dbReference type="PaxDb" id="269797-Mbar_A1732"/>
<feature type="transmembrane region" description="Helical" evidence="7">
    <location>
        <begin position="252"/>
        <end position="271"/>
    </location>
</feature>
<feature type="transmembrane region" description="Helical" evidence="7">
    <location>
        <begin position="130"/>
        <end position="147"/>
    </location>
</feature>
<comment type="similarity">
    <text evidence="2">Belongs to the UPF0104 family.</text>
</comment>
<sequence>MLTETRIRYVILAFLVYLLSVYLFAVRWQQVLSCIGHNLKATDLLPILFGAIFVNNLTPANRTGGEPLRILWINKRFGIRYTDAFITILFERLVEAIPIILLLFYVLYFIPSLDIKFLPQKNILTLNSTYLLLLAFLATGILIWIFRERFTVLLKDIQQNWKKLHKSFIPALLLSSGVWILDIVRLQLIALALNLHLSLHIIASVSILYLLLGLLPITPGGLGIVEGGLISLLLYFGLSLASSGSFVFLERFISFGLSSLIGFLYLFYYGGTEIWKNTKLQ</sequence>
<keyword evidence="5 7" id="KW-1133">Transmembrane helix</keyword>
<keyword evidence="3" id="KW-1003">Cell membrane</keyword>
<evidence type="ECO:0000256" key="6">
    <source>
        <dbReference type="ARBA" id="ARBA00023136"/>
    </source>
</evidence>
<dbReference type="NCBIfam" id="TIGR00374">
    <property type="entry name" value="flippase-like domain"/>
    <property type="match status" value="2"/>
</dbReference>
<dbReference type="AlphaFoldDB" id="Q46BR8"/>
<proteinExistence type="inferred from homology"/>
<keyword evidence="6 7" id="KW-0472">Membrane</keyword>
<dbReference type="STRING" id="269797.Mbar_A1732"/>
<feature type="transmembrane region" description="Helical" evidence="7">
    <location>
        <begin position="6"/>
        <end position="25"/>
    </location>
</feature>
<evidence type="ECO:0000313" key="8">
    <source>
        <dbReference type="EMBL" id="AAZ70674.1"/>
    </source>
</evidence>
<dbReference type="InterPro" id="IPR022791">
    <property type="entry name" value="L-PG_synthase/AglD"/>
</dbReference>
<gene>
    <name evidence="8" type="ordered locus">Mbar_A1732</name>
</gene>
<dbReference type="eggNOG" id="arCOG00899">
    <property type="taxonomic scope" value="Archaea"/>
</dbReference>
<dbReference type="PANTHER" id="PTHR39087">
    <property type="entry name" value="UPF0104 MEMBRANE PROTEIN MJ1595"/>
    <property type="match status" value="1"/>
</dbReference>
<evidence type="ECO:0000256" key="5">
    <source>
        <dbReference type="ARBA" id="ARBA00022989"/>
    </source>
</evidence>
<dbReference type="PANTHER" id="PTHR39087:SF2">
    <property type="entry name" value="UPF0104 MEMBRANE PROTEIN MJ1595"/>
    <property type="match status" value="1"/>
</dbReference>
<feature type="transmembrane region" description="Helical" evidence="7">
    <location>
        <begin position="168"/>
        <end position="191"/>
    </location>
</feature>
<protein>
    <recommendedName>
        <fullName evidence="9">Integral membrane protein</fullName>
    </recommendedName>
</protein>
<evidence type="ECO:0000256" key="7">
    <source>
        <dbReference type="SAM" id="Phobius"/>
    </source>
</evidence>
<accession>Q46BR8</accession>
<dbReference type="HOGENOM" id="CLU_048072_1_1_2"/>
<dbReference type="GO" id="GO:0005886">
    <property type="term" value="C:plasma membrane"/>
    <property type="evidence" value="ECO:0007669"/>
    <property type="project" value="UniProtKB-SubCell"/>
</dbReference>
<dbReference type="EMBL" id="CP000099">
    <property type="protein sequence ID" value="AAZ70674.1"/>
    <property type="molecule type" value="Genomic_DNA"/>
</dbReference>
<dbReference type="Pfam" id="PF03706">
    <property type="entry name" value="LPG_synthase_TM"/>
    <property type="match status" value="1"/>
</dbReference>
<dbReference type="KEGG" id="mba:Mbar_A1732"/>
<name>Q46BR8_METBF</name>
<feature type="transmembrane region" description="Helical" evidence="7">
    <location>
        <begin position="84"/>
        <end position="110"/>
    </location>
</feature>
<feature type="transmembrane region" description="Helical" evidence="7">
    <location>
        <begin position="229"/>
        <end position="246"/>
    </location>
</feature>
<feature type="transmembrane region" description="Helical" evidence="7">
    <location>
        <begin position="197"/>
        <end position="217"/>
    </location>
</feature>
<reference evidence="8" key="1">
    <citation type="submission" date="2006-06" db="EMBL/GenBank/DDBJ databases">
        <title>Complete sequence of chromosome 1 of Methanosarcina barkeri str. fusaro.</title>
        <authorList>
            <person name="Copeland A."/>
            <person name="Lucas S."/>
            <person name="Lapidus A."/>
            <person name="Barry K."/>
            <person name="Detter J.C."/>
            <person name="Glavina T."/>
            <person name="Hammon N."/>
            <person name="Israni S."/>
            <person name="Pitluck S."/>
            <person name="Goodwin L.A."/>
            <person name="Saunders E.H."/>
            <person name="Schmutz J."/>
            <person name="Larimer F."/>
            <person name="Land M."/>
            <person name="Anderson I."/>
            <person name="Richardson P."/>
        </authorList>
    </citation>
    <scope>NUCLEOTIDE SEQUENCE</scope>
    <source>
        <strain evidence="8">Fusaro</strain>
    </source>
</reference>
<organism evidence="8">
    <name type="scientific">Methanosarcina barkeri (strain Fusaro / DSM 804)</name>
    <dbReference type="NCBI Taxonomy" id="269797"/>
    <lineage>
        <taxon>Archaea</taxon>
        <taxon>Methanobacteriati</taxon>
        <taxon>Methanobacteriota</taxon>
        <taxon>Stenosarchaea group</taxon>
        <taxon>Methanomicrobia</taxon>
        <taxon>Methanosarcinales</taxon>
        <taxon>Methanosarcinaceae</taxon>
        <taxon>Methanosarcina</taxon>
    </lineage>
</organism>
<evidence type="ECO:0000256" key="3">
    <source>
        <dbReference type="ARBA" id="ARBA00022475"/>
    </source>
</evidence>
<evidence type="ECO:0000256" key="4">
    <source>
        <dbReference type="ARBA" id="ARBA00022692"/>
    </source>
</evidence>
<evidence type="ECO:0000256" key="1">
    <source>
        <dbReference type="ARBA" id="ARBA00004651"/>
    </source>
</evidence>
<comment type="subcellular location">
    <subcellularLocation>
        <location evidence="1">Cell membrane</location>
        <topology evidence="1">Multi-pass membrane protein</topology>
    </subcellularLocation>
</comment>